<feature type="domain" description="F-box" evidence="2">
    <location>
        <begin position="5"/>
        <end position="45"/>
    </location>
</feature>
<proteinExistence type="predicted"/>
<reference evidence="3" key="1">
    <citation type="submission" date="2021-02" db="EMBL/GenBank/DDBJ databases">
        <authorList>
            <person name="Dougan E. K."/>
            <person name="Rhodes N."/>
            <person name="Thang M."/>
            <person name="Chan C."/>
        </authorList>
    </citation>
    <scope>NUCLEOTIDE SEQUENCE</scope>
</reference>
<name>A0A812GQL6_9DINO</name>
<comment type="caution">
    <text evidence="3">The sequence shown here is derived from an EMBL/GenBank/DDBJ whole genome shotgun (WGS) entry which is preliminary data.</text>
</comment>
<dbReference type="SUPFAM" id="SSF81383">
    <property type="entry name" value="F-box domain"/>
    <property type="match status" value="1"/>
</dbReference>
<dbReference type="OrthoDB" id="428851at2759"/>
<dbReference type="SUPFAM" id="SSF52047">
    <property type="entry name" value="RNI-like"/>
    <property type="match status" value="1"/>
</dbReference>
<accession>A0A812GQL6</accession>
<dbReference type="AlphaFoldDB" id="A0A812GQL6"/>
<dbReference type="Pfam" id="PF00646">
    <property type="entry name" value="F-box"/>
    <property type="match status" value="1"/>
</dbReference>
<protein>
    <recommendedName>
        <fullName evidence="2">F-box domain-containing protein</fullName>
    </recommendedName>
</protein>
<dbReference type="SMART" id="SM00256">
    <property type="entry name" value="FBOX"/>
    <property type="match status" value="1"/>
</dbReference>
<feature type="compositionally biased region" description="Basic and acidic residues" evidence="1">
    <location>
        <begin position="253"/>
        <end position="271"/>
    </location>
</feature>
<dbReference type="InterPro" id="IPR032675">
    <property type="entry name" value="LRR_dom_sf"/>
</dbReference>
<evidence type="ECO:0000259" key="2">
    <source>
        <dbReference type="SMART" id="SM00256"/>
    </source>
</evidence>
<evidence type="ECO:0000256" key="1">
    <source>
        <dbReference type="SAM" id="MobiDB-lite"/>
    </source>
</evidence>
<dbReference type="InterPro" id="IPR036047">
    <property type="entry name" value="F-box-like_dom_sf"/>
</dbReference>
<dbReference type="Proteomes" id="UP000604046">
    <property type="component" value="Unassembled WGS sequence"/>
</dbReference>
<keyword evidence="4" id="KW-1185">Reference proteome</keyword>
<dbReference type="InterPro" id="IPR001810">
    <property type="entry name" value="F-box_dom"/>
</dbReference>
<dbReference type="Gene3D" id="3.80.10.10">
    <property type="entry name" value="Ribonuclease Inhibitor"/>
    <property type="match status" value="1"/>
</dbReference>
<gene>
    <name evidence="3" type="ORF">SNAT2548_LOCUS639</name>
</gene>
<evidence type="ECO:0000313" key="3">
    <source>
        <dbReference type="EMBL" id="CAE6925638.1"/>
    </source>
</evidence>
<sequence>MTSVLPLDVLCNCLACCSLSERLRCAVASRRWQEAVLEPCLWGSLTPDPEDLLFLNVLLDRFGPSIRCLKITGHGPNRLGSSALSFPQLAKCIHLESLSLSGFRGRDLENFCQSRCQMPALRSLVIECDPYFNLGSFSHNTGAHMASLPISWLACFPNLERLVCDYLKVEASDTEAEACDAETTDSEDEVVWLDHNADLPDASRAASFGSAASADAVDAGGDGPEAEHVEGAEASLPRRTMSTLELPIGALSPHREYREHREQREPRKESQKVQSSEPEQPQLKKLRDLSFVAVVRGSGSTWHSSHCRCDLSVLAHLAPGLEHLFVRGPSVALGRMSRRPGQRIEGLIRVSRHFCSTGLRDLLAVGYLLPSLRSLKVEVAKDDTGHSWDSSGSLLTVPAASAASSRPLHASHLALLLGVHDRPFLLSVGASDVLASKLRRTGNAAASPASVSAFHSFAVAEQHLPLLQCLQKFLEQKDQKESKDLQQEFEVDIVEAA</sequence>
<evidence type="ECO:0000313" key="4">
    <source>
        <dbReference type="Proteomes" id="UP000604046"/>
    </source>
</evidence>
<organism evidence="3 4">
    <name type="scientific">Symbiodinium natans</name>
    <dbReference type="NCBI Taxonomy" id="878477"/>
    <lineage>
        <taxon>Eukaryota</taxon>
        <taxon>Sar</taxon>
        <taxon>Alveolata</taxon>
        <taxon>Dinophyceae</taxon>
        <taxon>Suessiales</taxon>
        <taxon>Symbiodiniaceae</taxon>
        <taxon>Symbiodinium</taxon>
    </lineage>
</organism>
<dbReference type="EMBL" id="CAJNDS010000031">
    <property type="protein sequence ID" value="CAE6925638.1"/>
    <property type="molecule type" value="Genomic_DNA"/>
</dbReference>
<feature type="region of interest" description="Disordered" evidence="1">
    <location>
        <begin position="214"/>
        <end position="282"/>
    </location>
</feature>